<gene>
    <name evidence="2" type="ORF">SMN809_LOCUS83536</name>
</gene>
<feature type="compositionally biased region" description="Low complexity" evidence="1">
    <location>
        <begin position="64"/>
        <end position="79"/>
    </location>
</feature>
<accession>A0A8S3K5K4</accession>
<feature type="non-terminal residue" evidence="2">
    <location>
        <position position="79"/>
    </location>
</feature>
<reference evidence="2" key="1">
    <citation type="submission" date="2021-02" db="EMBL/GenBank/DDBJ databases">
        <authorList>
            <person name="Nowell W R."/>
        </authorList>
    </citation>
    <scope>NUCLEOTIDE SEQUENCE</scope>
</reference>
<evidence type="ECO:0000313" key="2">
    <source>
        <dbReference type="EMBL" id="CAF5223884.1"/>
    </source>
</evidence>
<feature type="compositionally biased region" description="Pro residues" evidence="1">
    <location>
        <begin position="13"/>
        <end position="22"/>
    </location>
</feature>
<protein>
    <submittedName>
        <fullName evidence="2">Uncharacterized protein</fullName>
    </submittedName>
</protein>
<proteinExistence type="predicted"/>
<evidence type="ECO:0000313" key="3">
    <source>
        <dbReference type="Proteomes" id="UP000676336"/>
    </source>
</evidence>
<sequence>NHDQPTKAHSPSPTRPVVPEPLKPTVVRDLSPLPLTPVSPSPSYRNSLSSISDEPITSTILPNSISSLQSISSSNETTP</sequence>
<dbReference type="EMBL" id="CAJOBI010355963">
    <property type="protein sequence ID" value="CAF5223884.1"/>
    <property type="molecule type" value="Genomic_DNA"/>
</dbReference>
<feature type="compositionally biased region" description="Low complexity" evidence="1">
    <location>
        <begin position="41"/>
        <end position="52"/>
    </location>
</feature>
<organism evidence="2 3">
    <name type="scientific">Rotaria magnacalcarata</name>
    <dbReference type="NCBI Taxonomy" id="392030"/>
    <lineage>
        <taxon>Eukaryota</taxon>
        <taxon>Metazoa</taxon>
        <taxon>Spiralia</taxon>
        <taxon>Gnathifera</taxon>
        <taxon>Rotifera</taxon>
        <taxon>Eurotatoria</taxon>
        <taxon>Bdelloidea</taxon>
        <taxon>Philodinida</taxon>
        <taxon>Philodinidae</taxon>
        <taxon>Rotaria</taxon>
    </lineage>
</organism>
<dbReference type="AlphaFoldDB" id="A0A8S3K5K4"/>
<dbReference type="Proteomes" id="UP000676336">
    <property type="component" value="Unassembled WGS sequence"/>
</dbReference>
<comment type="caution">
    <text evidence="2">The sequence shown here is derived from an EMBL/GenBank/DDBJ whole genome shotgun (WGS) entry which is preliminary data.</text>
</comment>
<feature type="region of interest" description="Disordered" evidence="1">
    <location>
        <begin position="1"/>
        <end position="79"/>
    </location>
</feature>
<feature type="non-terminal residue" evidence="2">
    <location>
        <position position="1"/>
    </location>
</feature>
<name>A0A8S3K5K4_9BILA</name>
<evidence type="ECO:0000256" key="1">
    <source>
        <dbReference type="SAM" id="MobiDB-lite"/>
    </source>
</evidence>